<reference evidence="9 10" key="1">
    <citation type="submission" date="2015-01" db="EMBL/GenBank/DDBJ databases">
        <title>The Genome Sequence of Exophiala sideris CBS121828.</title>
        <authorList>
            <consortium name="The Broad Institute Genomics Platform"/>
            <person name="Cuomo C."/>
            <person name="de Hoog S."/>
            <person name="Gorbushina A."/>
            <person name="Stielow B."/>
            <person name="Teixiera M."/>
            <person name="Abouelleil A."/>
            <person name="Chapman S.B."/>
            <person name="Priest M."/>
            <person name="Young S.K."/>
            <person name="Wortman J."/>
            <person name="Nusbaum C."/>
            <person name="Birren B."/>
        </authorList>
    </citation>
    <scope>NUCLEOTIDE SEQUENCE [LARGE SCALE GENOMIC DNA]</scope>
    <source>
        <strain evidence="9 10">CBS 121828</strain>
    </source>
</reference>
<evidence type="ECO:0000313" key="9">
    <source>
        <dbReference type="EMBL" id="KIV82676.1"/>
    </source>
</evidence>
<evidence type="ECO:0000256" key="5">
    <source>
        <dbReference type="ARBA" id="ARBA00023002"/>
    </source>
</evidence>
<comment type="cofactor">
    <cofactor evidence="1">
        <name>Fe(2+)</name>
        <dbReference type="ChEBI" id="CHEBI:29033"/>
    </cofactor>
</comment>
<evidence type="ECO:0000256" key="6">
    <source>
        <dbReference type="ARBA" id="ARBA00023004"/>
    </source>
</evidence>
<comment type="similarity">
    <text evidence="2">Belongs to the TfdA dioxygenase family.</text>
</comment>
<dbReference type="HOGENOM" id="CLU_036005_1_0_1"/>
<dbReference type="GO" id="GO:0046872">
    <property type="term" value="F:metal ion binding"/>
    <property type="evidence" value="ECO:0007669"/>
    <property type="project" value="UniProtKB-KW"/>
</dbReference>
<organism evidence="9 10">
    <name type="scientific">Exophiala sideris</name>
    <dbReference type="NCBI Taxonomy" id="1016849"/>
    <lineage>
        <taxon>Eukaryota</taxon>
        <taxon>Fungi</taxon>
        <taxon>Dikarya</taxon>
        <taxon>Ascomycota</taxon>
        <taxon>Pezizomycotina</taxon>
        <taxon>Eurotiomycetes</taxon>
        <taxon>Chaetothyriomycetidae</taxon>
        <taxon>Chaetothyriales</taxon>
        <taxon>Herpotrichiellaceae</taxon>
        <taxon>Exophiala</taxon>
    </lineage>
</organism>
<sequence>MAPSAEVSAIPGVGVSKTNTSAQSRPSTHKREPLKYSGSLDEYHRFDHTPVIGTEFPDLLLADILADDKKLRDLAITVSRRGVVFFRNQEITIDQQKHLAQRLGELGGKPSTSKLNKHPLLKSQPDFPVDGTGRVDDEVSIISSKVLRKRYPHMYHEMEDDFVIPPLASEQWHTDISYERVPSDYAVLHMLDVPKDGCGGDTLWASGYEVYDRLSPPVKNLVDGLNTVQGQASYISQTAKEVEHQFSDRGAPENTSLDLVATHPLIRTNPVTEWRSLYGAGQSLTHGRIAGVTQAESELLKQYFLQLIAQNHDLQVRFRWAENSLAIWDNRCVYHAGTK</sequence>
<keyword evidence="4" id="KW-0223">Dioxygenase</keyword>
<protein>
    <recommendedName>
        <fullName evidence="8">TauD/TfdA-like domain-containing protein</fullName>
    </recommendedName>
</protein>
<feature type="compositionally biased region" description="Polar residues" evidence="7">
    <location>
        <begin position="16"/>
        <end position="26"/>
    </location>
</feature>
<dbReference type="Gene3D" id="3.60.130.10">
    <property type="entry name" value="Clavaminate synthase-like"/>
    <property type="match status" value="1"/>
</dbReference>
<dbReference type="EMBL" id="KN846952">
    <property type="protein sequence ID" value="KIV82676.1"/>
    <property type="molecule type" value="Genomic_DNA"/>
</dbReference>
<gene>
    <name evidence="9" type="ORF">PV11_04770</name>
</gene>
<feature type="region of interest" description="Disordered" evidence="7">
    <location>
        <begin position="1"/>
        <end position="36"/>
    </location>
</feature>
<keyword evidence="5" id="KW-0560">Oxidoreductase</keyword>
<feature type="domain" description="TauD/TfdA-like" evidence="8">
    <location>
        <begin position="49"/>
        <end position="338"/>
    </location>
</feature>
<evidence type="ECO:0000256" key="3">
    <source>
        <dbReference type="ARBA" id="ARBA00022723"/>
    </source>
</evidence>
<proteinExistence type="inferred from homology"/>
<dbReference type="PANTHER" id="PTHR30468:SF10">
    <property type="entry name" value="TAUD_TFDA-LIKE DOMAIN-CONTAINING PROTEIN"/>
    <property type="match status" value="1"/>
</dbReference>
<dbReference type="SUPFAM" id="SSF51197">
    <property type="entry name" value="Clavaminate synthase-like"/>
    <property type="match status" value="1"/>
</dbReference>
<dbReference type="Pfam" id="PF02668">
    <property type="entry name" value="TauD"/>
    <property type="match status" value="1"/>
</dbReference>
<evidence type="ECO:0000313" key="10">
    <source>
        <dbReference type="Proteomes" id="UP000053599"/>
    </source>
</evidence>
<evidence type="ECO:0000256" key="1">
    <source>
        <dbReference type="ARBA" id="ARBA00001954"/>
    </source>
</evidence>
<keyword evidence="3" id="KW-0479">Metal-binding</keyword>
<evidence type="ECO:0000259" key="8">
    <source>
        <dbReference type="Pfam" id="PF02668"/>
    </source>
</evidence>
<dbReference type="GO" id="GO:0005737">
    <property type="term" value="C:cytoplasm"/>
    <property type="evidence" value="ECO:0007669"/>
    <property type="project" value="TreeGrafter"/>
</dbReference>
<feature type="region of interest" description="Disordered" evidence="7">
    <location>
        <begin position="110"/>
        <end position="129"/>
    </location>
</feature>
<dbReference type="InterPro" id="IPR042098">
    <property type="entry name" value="TauD-like_sf"/>
</dbReference>
<dbReference type="PANTHER" id="PTHR30468">
    <property type="entry name" value="ALPHA-KETOGLUTARATE-DEPENDENT SULFONATE DIOXYGENASE"/>
    <property type="match status" value="1"/>
</dbReference>
<name>A0A0D1X4V4_9EURO</name>
<dbReference type="AlphaFoldDB" id="A0A0D1X4V4"/>
<dbReference type="OrthoDB" id="10257314at2759"/>
<dbReference type="Proteomes" id="UP000053599">
    <property type="component" value="Unassembled WGS sequence"/>
</dbReference>
<evidence type="ECO:0000256" key="2">
    <source>
        <dbReference type="ARBA" id="ARBA00005896"/>
    </source>
</evidence>
<evidence type="ECO:0000256" key="7">
    <source>
        <dbReference type="SAM" id="MobiDB-lite"/>
    </source>
</evidence>
<evidence type="ECO:0000256" key="4">
    <source>
        <dbReference type="ARBA" id="ARBA00022964"/>
    </source>
</evidence>
<keyword evidence="6" id="KW-0408">Iron</keyword>
<dbReference type="STRING" id="1016849.A0A0D1X4V4"/>
<dbReference type="InterPro" id="IPR051323">
    <property type="entry name" value="AtsK-like"/>
</dbReference>
<dbReference type="GO" id="GO:0016706">
    <property type="term" value="F:2-oxoglutarate-dependent dioxygenase activity"/>
    <property type="evidence" value="ECO:0007669"/>
    <property type="project" value="TreeGrafter"/>
</dbReference>
<accession>A0A0D1X4V4</accession>
<dbReference type="InterPro" id="IPR003819">
    <property type="entry name" value="TauD/TfdA-like"/>
</dbReference>